<organism evidence="2 3">
    <name type="scientific">Caerostris darwini</name>
    <dbReference type="NCBI Taxonomy" id="1538125"/>
    <lineage>
        <taxon>Eukaryota</taxon>
        <taxon>Metazoa</taxon>
        <taxon>Ecdysozoa</taxon>
        <taxon>Arthropoda</taxon>
        <taxon>Chelicerata</taxon>
        <taxon>Arachnida</taxon>
        <taxon>Araneae</taxon>
        <taxon>Araneomorphae</taxon>
        <taxon>Entelegynae</taxon>
        <taxon>Araneoidea</taxon>
        <taxon>Araneidae</taxon>
        <taxon>Caerostris</taxon>
    </lineage>
</organism>
<dbReference type="Proteomes" id="UP001054837">
    <property type="component" value="Unassembled WGS sequence"/>
</dbReference>
<dbReference type="AlphaFoldDB" id="A0AAV4MGG6"/>
<name>A0AAV4MGG6_9ARAC</name>
<reference evidence="2 3" key="1">
    <citation type="submission" date="2021-06" db="EMBL/GenBank/DDBJ databases">
        <title>Caerostris darwini draft genome.</title>
        <authorList>
            <person name="Kono N."/>
            <person name="Arakawa K."/>
        </authorList>
    </citation>
    <scope>NUCLEOTIDE SEQUENCE [LARGE SCALE GENOMIC DNA]</scope>
</reference>
<comment type="caution">
    <text evidence="2">The sequence shown here is derived from an EMBL/GenBank/DDBJ whole genome shotgun (WGS) entry which is preliminary data.</text>
</comment>
<evidence type="ECO:0000256" key="1">
    <source>
        <dbReference type="SAM" id="SignalP"/>
    </source>
</evidence>
<protein>
    <submittedName>
        <fullName evidence="2">Uncharacterized protein</fullName>
    </submittedName>
</protein>
<proteinExistence type="predicted"/>
<evidence type="ECO:0000313" key="3">
    <source>
        <dbReference type="Proteomes" id="UP001054837"/>
    </source>
</evidence>
<feature type="signal peptide" evidence="1">
    <location>
        <begin position="1"/>
        <end position="28"/>
    </location>
</feature>
<keyword evidence="3" id="KW-1185">Reference proteome</keyword>
<evidence type="ECO:0000313" key="2">
    <source>
        <dbReference type="EMBL" id="GIX70983.1"/>
    </source>
</evidence>
<gene>
    <name evidence="2" type="ORF">CDAR_207301</name>
</gene>
<sequence length="119" mass="14026">MAFVSSPFFFFVLIEILLFQRQTPKVRQWFPSDNLRQLLKASILFPCTMEFIREWKCALEKNLHLNRRPGLLACDWNRTSGHLRTTTLINGVQIVTCSESRFNGNSGRDFFSRLLEWLI</sequence>
<keyword evidence="1" id="KW-0732">Signal</keyword>
<feature type="chain" id="PRO_5043472758" evidence="1">
    <location>
        <begin position="29"/>
        <end position="119"/>
    </location>
</feature>
<dbReference type="EMBL" id="BPLQ01000397">
    <property type="protein sequence ID" value="GIX70983.1"/>
    <property type="molecule type" value="Genomic_DNA"/>
</dbReference>
<accession>A0AAV4MGG6</accession>